<proteinExistence type="predicted"/>
<dbReference type="Proteomes" id="UP000054538">
    <property type="component" value="Unassembled WGS sequence"/>
</dbReference>
<dbReference type="HOGENOM" id="CLU_1759403_0_0_1"/>
<dbReference type="EMBL" id="KN828293">
    <property type="protein sequence ID" value="KIK75170.1"/>
    <property type="molecule type" value="Genomic_DNA"/>
</dbReference>
<evidence type="ECO:0000313" key="1">
    <source>
        <dbReference type="EMBL" id="KIK75170.1"/>
    </source>
</evidence>
<sequence>MKHVSHKSNATLEAKRLMRQRSVARTHISHSPGHSISHETEELKATIKEYLADHTHVRQRSPTSTICGTLQRQGESRPKNLAPDRNSRGIQFSLSTTASATTSPFPFVISPQTDQYFSRHKYAPPLATVTHTRPVTYCIIIQTGSLIS</sequence>
<protein>
    <submittedName>
        <fullName evidence="1">Uncharacterized protein</fullName>
    </submittedName>
</protein>
<dbReference type="InParanoid" id="A0A0D0DCS4"/>
<gene>
    <name evidence="1" type="ORF">PAXRUDRAFT_835788</name>
</gene>
<name>A0A0D0DCS4_9AGAM</name>
<dbReference type="AlphaFoldDB" id="A0A0D0DCS4"/>
<keyword evidence="2" id="KW-1185">Reference proteome</keyword>
<reference evidence="1 2" key="1">
    <citation type="submission" date="2014-04" db="EMBL/GenBank/DDBJ databases">
        <authorList>
            <consortium name="DOE Joint Genome Institute"/>
            <person name="Kuo A."/>
            <person name="Kohler A."/>
            <person name="Jargeat P."/>
            <person name="Nagy L.G."/>
            <person name="Floudas D."/>
            <person name="Copeland A."/>
            <person name="Barry K.W."/>
            <person name="Cichocki N."/>
            <person name="Veneault-Fourrey C."/>
            <person name="LaButti K."/>
            <person name="Lindquist E.A."/>
            <person name="Lipzen A."/>
            <person name="Lundell T."/>
            <person name="Morin E."/>
            <person name="Murat C."/>
            <person name="Sun H."/>
            <person name="Tunlid A."/>
            <person name="Henrissat B."/>
            <person name="Grigoriev I.V."/>
            <person name="Hibbett D.S."/>
            <person name="Martin F."/>
            <person name="Nordberg H.P."/>
            <person name="Cantor M.N."/>
            <person name="Hua S.X."/>
        </authorList>
    </citation>
    <scope>NUCLEOTIDE SEQUENCE [LARGE SCALE GENOMIC DNA]</scope>
    <source>
        <strain evidence="1 2">Ve08.2h10</strain>
    </source>
</reference>
<accession>A0A0D0DCS4</accession>
<organism evidence="1 2">
    <name type="scientific">Paxillus rubicundulus Ve08.2h10</name>
    <dbReference type="NCBI Taxonomy" id="930991"/>
    <lineage>
        <taxon>Eukaryota</taxon>
        <taxon>Fungi</taxon>
        <taxon>Dikarya</taxon>
        <taxon>Basidiomycota</taxon>
        <taxon>Agaricomycotina</taxon>
        <taxon>Agaricomycetes</taxon>
        <taxon>Agaricomycetidae</taxon>
        <taxon>Boletales</taxon>
        <taxon>Paxilineae</taxon>
        <taxon>Paxillaceae</taxon>
        <taxon>Paxillus</taxon>
    </lineage>
</organism>
<reference evidence="2" key="2">
    <citation type="submission" date="2015-01" db="EMBL/GenBank/DDBJ databases">
        <title>Evolutionary Origins and Diversification of the Mycorrhizal Mutualists.</title>
        <authorList>
            <consortium name="DOE Joint Genome Institute"/>
            <consortium name="Mycorrhizal Genomics Consortium"/>
            <person name="Kohler A."/>
            <person name="Kuo A."/>
            <person name="Nagy L.G."/>
            <person name="Floudas D."/>
            <person name="Copeland A."/>
            <person name="Barry K.W."/>
            <person name="Cichocki N."/>
            <person name="Veneault-Fourrey C."/>
            <person name="LaButti K."/>
            <person name="Lindquist E.A."/>
            <person name="Lipzen A."/>
            <person name="Lundell T."/>
            <person name="Morin E."/>
            <person name="Murat C."/>
            <person name="Riley R."/>
            <person name="Ohm R."/>
            <person name="Sun H."/>
            <person name="Tunlid A."/>
            <person name="Henrissat B."/>
            <person name="Grigoriev I.V."/>
            <person name="Hibbett D.S."/>
            <person name="Martin F."/>
        </authorList>
    </citation>
    <scope>NUCLEOTIDE SEQUENCE [LARGE SCALE GENOMIC DNA]</scope>
    <source>
        <strain evidence="2">Ve08.2h10</strain>
    </source>
</reference>
<evidence type="ECO:0000313" key="2">
    <source>
        <dbReference type="Proteomes" id="UP000054538"/>
    </source>
</evidence>